<evidence type="ECO:0000313" key="3">
    <source>
        <dbReference type="WBParaSite" id="BTMF_0000272101-mRNA-1"/>
    </source>
</evidence>
<dbReference type="Proteomes" id="UP000280834">
    <property type="component" value="Unassembled WGS sequence"/>
</dbReference>
<proteinExistence type="predicted"/>
<protein>
    <submittedName>
        <fullName evidence="3">Transcriptional regulator</fullName>
    </submittedName>
</protein>
<name>A0A0R3Q8R3_9BILA</name>
<sequence length="46" mass="5053">MSAVLLLTRQPHWFSGKSVSAVVRTNLFKSILATILPAIENSVISR</sequence>
<reference evidence="3" key="1">
    <citation type="submission" date="2017-02" db="UniProtKB">
        <authorList>
            <consortium name="WormBaseParasite"/>
        </authorList>
    </citation>
    <scope>IDENTIFICATION</scope>
</reference>
<accession>A0A0R3Q8R3</accession>
<reference evidence="1 2" key="2">
    <citation type="submission" date="2018-11" db="EMBL/GenBank/DDBJ databases">
        <authorList>
            <consortium name="Pathogen Informatics"/>
        </authorList>
    </citation>
    <scope>NUCLEOTIDE SEQUENCE [LARGE SCALE GENOMIC DNA]</scope>
</reference>
<evidence type="ECO:0000313" key="2">
    <source>
        <dbReference type="Proteomes" id="UP000280834"/>
    </source>
</evidence>
<organism evidence="3">
    <name type="scientific">Brugia timori</name>
    <dbReference type="NCBI Taxonomy" id="42155"/>
    <lineage>
        <taxon>Eukaryota</taxon>
        <taxon>Metazoa</taxon>
        <taxon>Ecdysozoa</taxon>
        <taxon>Nematoda</taxon>
        <taxon>Chromadorea</taxon>
        <taxon>Rhabditida</taxon>
        <taxon>Spirurina</taxon>
        <taxon>Spiruromorpha</taxon>
        <taxon>Filarioidea</taxon>
        <taxon>Onchocercidae</taxon>
        <taxon>Brugia</taxon>
    </lineage>
</organism>
<dbReference type="WBParaSite" id="BTMF_0000272101-mRNA-1">
    <property type="protein sequence ID" value="BTMF_0000272101-mRNA-1"/>
    <property type="gene ID" value="BTMF_0000272101"/>
</dbReference>
<dbReference type="EMBL" id="UZAG01001590">
    <property type="protein sequence ID" value="VDO11653.1"/>
    <property type="molecule type" value="Genomic_DNA"/>
</dbReference>
<gene>
    <name evidence="1" type="ORF">BTMF_LOCUS2045</name>
</gene>
<dbReference type="AlphaFoldDB" id="A0A0R3Q8R3"/>
<keyword evidence="2" id="KW-1185">Reference proteome</keyword>
<evidence type="ECO:0000313" key="1">
    <source>
        <dbReference type="EMBL" id="VDO11653.1"/>
    </source>
</evidence>